<sequence length="566" mass="63162">MTNPGGYKPADHVGNTDFTRATVVIIGAGISGLCMAIDLLRRTPCRKFVILEQGSQVGGTWNDNKYPGCACDVWSALYSLSFEQKADWSREYPGQEELLDYLIHVAQKYRLYRYIRFNSAVDAARWDDDSETWRVQVSVGGAKDGQFVSSYELTSDFLVSAVGQLNLPQWPSLPGLDAFTGKVMHSARWDWTYDWADKRVAIIGNGASALQIAPEIAPAAANLTVYQRTPNWVIPRMDRRVTGAEQTLLGALPPARWLKRAVMMQMREVSHGLVTDPKSASVTYLRDWALGSMKQALPGRPDLWEALTPDYQLGCKRVLVSDNYYQTLGRENVTLETREVARVTETGIETTDGAVRDVDLIVCATGFRTVEFLHPVQVTGRGGRPLNSVWAGGASAYYGVTVEEMPNFGMLYGPNTNLGHNSIILMIEAQSRYLSALIDRVVRARDQGQSLVLQPRTEVVRSLNEQIQTQLQETSFADPTCRSWYKTADGRITNNWPGTAVQYQKELATVRWADYAVAGTASDQVAGRRPTRIGRVVEERPVSWWTMALGAGVVGWWSYTRYFSRA</sequence>
<evidence type="ECO:0000256" key="1">
    <source>
        <dbReference type="ARBA" id="ARBA00001974"/>
    </source>
</evidence>
<keyword evidence="6" id="KW-0812">Transmembrane</keyword>
<dbReference type="GeneID" id="36523757"/>
<evidence type="ECO:0000256" key="3">
    <source>
        <dbReference type="ARBA" id="ARBA00022630"/>
    </source>
</evidence>
<evidence type="ECO:0000256" key="2">
    <source>
        <dbReference type="ARBA" id="ARBA00010139"/>
    </source>
</evidence>
<dbReference type="OrthoDB" id="74360at2759"/>
<comment type="similarity">
    <text evidence="2">Belongs to the FAD-binding monooxygenase family.</text>
</comment>
<dbReference type="Proteomes" id="UP000234585">
    <property type="component" value="Unassembled WGS sequence"/>
</dbReference>
<keyword evidence="3" id="KW-0285">Flavoprotein</keyword>
<evidence type="ECO:0000256" key="5">
    <source>
        <dbReference type="ARBA" id="ARBA00023002"/>
    </source>
</evidence>
<dbReference type="GO" id="GO:0050661">
    <property type="term" value="F:NADP binding"/>
    <property type="evidence" value="ECO:0007669"/>
    <property type="project" value="InterPro"/>
</dbReference>
<dbReference type="AlphaFoldDB" id="A0A2I2F8V6"/>
<keyword evidence="8" id="KW-1185">Reference proteome</keyword>
<dbReference type="GO" id="GO:0050660">
    <property type="term" value="F:flavin adenine dinucleotide binding"/>
    <property type="evidence" value="ECO:0007669"/>
    <property type="project" value="InterPro"/>
</dbReference>
<feature type="transmembrane region" description="Helical" evidence="6">
    <location>
        <begin position="20"/>
        <end position="40"/>
    </location>
</feature>
<dbReference type="PANTHER" id="PTHR42877">
    <property type="entry name" value="L-ORNITHINE N(5)-MONOOXYGENASE-RELATED"/>
    <property type="match status" value="1"/>
</dbReference>
<evidence type="ECO:0000256" key="6">
    <source>
        <dbReference type="SAM" id="Phobius"/>
    </source>
</evidence>
<dbReference type="InterPro" id="IPR020946">
    <property type="entry name" value="Flavin_mOase-like"/>
</dbReference>
<protein>
    <submittedName>
        <fullName evidence="7">FAD/NAD(P)-binding domain-containing protein</fullName>
    </submittedName>
</protein>
<dbReference type="PANTHER" id="PTHR42877:SF4">
    <property type="entry name" value="FAD_NAD(P)-BINDING DOMAIN-CONTAINING PROTEIN-RELATED"/>
    <property type="match status" value="1"/>
</dbReference>
<proteinExistence type="inferred from homology"/>
<keyword evidence="6" id="KW-0472">Membrane</keyword>
<name>A0A2I2F8V6_ASPCN</name>
<dbReference type="RefSeq" id="XP_024671072.1">
    <property type="nucleotide sequence ID" value="XM_024816597.1"/>
</dbReference>
<accession>A0A2I2F8V6</accession>
<dbReference type="EMBL" id="KZ559146">
    <property type="protein sequence ID" value="PLB37060.1"/>
    <property type="molecule type" value="Genomic_DNA"/>
</dbReference>
<dbReference type="InterPro" id="IPR051209">
    <property type="entry name" value="FAD-bind_Monooxygenase_sf"/>
</dbReference>
<comment type="cofactor">
    <cofactor evidence="1">
        <name>FAD</name>
        <dbReference type="ChEBI" id="CHEBI:57692"/>
    </cofactor>
</comment>
<evidence type="ECO:0000313" key="8">
    <source>
        <dbReference type="Proteomes" id="UP000234585"/>
    </source>
</evidence>
<keyword evidence="6" id="KW-1133">Transmembrane helix</keyword>
<evidence type="ECO:0000256" key="4">
    <source>
        <dbReference type="ARBA" id="ARBA00022827"/>
    </source>
</evidence>
<evidence type="ECO:0000313" key="7">
    <source>
        <dbReference type="EMBL" id="PLB37060.1"/>
    </source>
</evidence>
<dbReference type="InterPro" id="IPR036188">
    <property type="entry name" value="FAD/NAD-bd_sf"/>
</dbReference>
<dbReference type="GO" id="GO:0004499">
    <property type="term" value="F:N,N-dimethylaniline monooxygenase activity"/>
    <property type="evidence" value="ECO:0007669"/>
    <property type="project" value="InterPro"/>
</dbReference>
<keyword evidence="5" id="KW-0560">Oxidoreductase</keyword>
<dbReference type="Gene3D" id="3.50.50.60">
    <property type="entry name" value="FAD/NAD(P)-binding domain"/>
    <property type="match status" value="2"/>
</dbReference>
<dbReference type="SUPFAM" id="SSF51905">
    <property type="entry name" value="FAD/NAD(P)-binding domain"/>
    <property type="match status" value="1"/>
</dbReference>
<reference evidence="7 8" key="1">
    <citation type="submission" date="2017-12" db="EMBL/GenBank/DDBJ databases">
        <authorList>
            <consortium name="DOE Joint Genome Institute"/>
            <person name="Haridas S."/>
            <person name="Kjaerbolling I."/>
            <person name="Vesth T.C."/>
            <person name="Frisvad J.C."/>
            <person name="Nybo J.L."/>
            <person name="Theobald S."/>
            <person name="Kuo A."/>
            <person name="Bowyer P."/>
            <person name="Matsuda Y."/>
            <person name="Mondo S."/>
            <person name="Lyhne E.K."/>
            <person name="Kogle M.E."/>
            <person name="Clum A."/>
            <person name="Lipzen A."/>
            <person name="Salamov A."/>
            <person name="Ngan C.Y."/>
            <person name="Daum C."/>
            <person name="Chiniquy J."/>
            <person name="Barry K."/>
            <person name="LaButti K."/>
            <person name="Simmons B.A."/>
            <person name="Magnuson J.K."/>
            <person name="Mortensen U.H."/>
            <person name="Larsen T.O."/>
            <person name="Grigoriev I.V."/>
            <person name="Baker S.E."/>
            <person name="Andersen M.R."/>
            <person name="Nordberg H.P."/>
            <person name="Cantor M.N."/>
            <person name="Hua S.X."/>
        </authorList>
    </citation>
    <scope>NUCLEOTIDE SEQUENCE [LARGE SCALE GENOMIC DNA]</scope>
    <source>
        <strain evidence="7 8">CBS 102.13</strain>
    </source>
</reference>
<keyword evidence="4" id="KW-0274">FAD</keyword>
<dbReference type="Pfam" id="PF00743">
    <property type="entry name" value="FMO-like"/>
    <property type="match status" value="1"/>
</dbReference>
<organism evidence="7 8">
    <name type="scientific">Aspergillus candidus</name>
    <dbReference type="NCBI Taxonomy" id="41067"/>
    <lineage>
        <taxon>Eukaryota</taxon>
        <taxon>Fungi</taxon>
        <taxon>Dikarya</taxon>
        <taxon>Ascomycota</taxon>
        <taxon>Pezizomycotina</taxon>
        <taxon>Eurotiomycetes</taxon>
        <taxon>Eurotiomycetidae</taxon>
        <taxon>Eurotiales</taxon>
        <taxon>Aspergillaceae</taxon>
        <taxon>Aspergillus</taxon>
        <taxon>Aspergillus subgen. Circumdati</taxon>
    </lineage>
</organism>
<gene>
    <name evidence="7" type="ORF">BDW47DRAFT_126739</name>
</gene>